<sequence length="151" mass="17283">MSRSIRSSSSMHSSSPETRSPEPKKVHWGTVVIIPYSLLSKQPSLRPVPGTSSSCRKSIIKCPTPFDLEMMHKNLWNVVSIADKRLELHHQLLSNCDGKLFEKVLKHEDRLVREISNERAREVSSRAGIQLKLKVGRQGKRSMRKKQQRCL</sequence>
<dbReference type="Proteomes" id="UP000266188">
    <property type="component" value="Unassembled WGS sequence"/>
</dbReference>
<evidence type="ECO:0000256" key="1">
    <source>
        <dbReference type="SAM" id="MobiDB-lite"/>
    </source>
</evidence>
<organism evidence="2 3">
    <name type="scientific">Aspergillus sclerotialis</name>
    <dbReference type="NCBI Taxonomy" id="2070753"/>
    <lineage>
        <taxon>Eukaryota</taxon>
        <taxon>Fungi</taxon>
        <taxon>Dikarya</taxon>
        <taxon>Ascomycota</taxon>
        <taxon>Pezizomycotina</taxon>
        <taxon>Eurotiomycetes</taxon>
        <taxon>Eurotiomycetidae</taxon>
        <taxon>Eurotiales</taxon>
        <taxon>Aspergillaceae</taxon>
        <taxon>Aspergillus</taxon>
        <taxon>Aspergillus subgen. Polypaecilum</taxon>
    </lineage>
</organism>
<protein>
    <submittedName>
        <fullName evidence="2">Uncharacterized protein</fullName>
    </submittedName>
</protein>
<gene>
    <name evidence="2" type="ORF">PHISCL_05155</name>
</gene>
<dbReference type="AlphaFoldDB" id="A0A3A2ZHD2"/>
<accession>A0A3A2ZHD2</accession>
<reference evidence="3" key="1">
    <citation type="submission" date="2017-02" db="EMBL/GenBank/DDBJ databases">
        <authorList>
            <person name="Tafer H."/>
            <person name="Lopandic K."/>
        </authorList>
    </citation>
    <scope>NUCLEOTIDE SEQUENCE [LARGE SCALE GENOMIC DNA]</scope>
    <source>
        <strain evidence="3">CBS 366.77</strain>
    </source>
</reference>
<proteinExistence type="predicted"/>
<feature type="region of interest" description="Disordered" evidence="1">
    <location>
        <begin position="1"/>
        <end position="24"/>
    </location>
</feature>
<dbReference type="OrthoDB" id="4491424at2759"/>
<name>A0A3A2ZHD2_9EURO</name>
<dbReference type="STRING" id="2070753.A0A3A2ZHD2"/>
<feature type="compositionally biased region" description="Low complexity" evidence="1">
    <location>
        <begin position="1"/>
        <end position="18"/>
    </location>
</feature>
<evidence type="ECO:0000313" key="2">
    <source>
        <dbReference type="EMBL" id="RJE22512.1"/>
    </source>
</evidence>
<dbReference type="EMBL" id="MVGC01000165">
    <property type="protein sequence ID" value="RJE22512.1"/>
    <property type="molecule type" value="Genomic_DNA"/>
</dbReference>
<keyword evidence="3" id="KW-1185">Reference proteome</keyword>
<comment type="caution">
    <text evidence="2">The sequence shown here is derived from an EMBL/GenBank/DDBJ whole genome shotgun (WGS) entry which is preliminary data.</text>
</comment>
<evidence type="ECO:0000313" key="3">
    <source>
        <dbReference type="Proteomes" id="UP000266188"/>
    </source>
</evidence>